<organism evidence="1 2">
    <name type="scientific">Urbifossiella limnaea</name>
    <dbReference type="NCBI Taxonomy" id="2528023"/>
    <lineage>
        <taxon>Bacteria</taxon>
        <taxon>Pseudomonadati</taxon>
        <taxon>Planctomycetota</taxon>
        <taxon>Planctomycetia</taxon>
        <taxon>Gemmatales</taxon>
        <taxon>Gemmataceae</taxon>
        <taxon>Urbifossiella</taxon>
    </lineage>
</organism>
<proteinExistence type="predicted"/>
<protein>
    <recommendedName>
        <fullName evidence="3">Type II secretion system protein GspH</fullName>
    </recommendedName>
</protein>
<name>A0A517XL23_9BACT</name>
<sequence length="169" mass="17299">METMAVLAIILIIAAVTFPTINGLKGNADQRAAADMVRGRIADARGLAMERGEPYRLAISADGTRIRLAPDTADFGSLPAADEPGAAVTCLESRLDKATAGLIADESADAPAGDGSWVTVGTFLPDGTCREVGSVIAVSEGGYPPIRIQLRGVSGSARVLPNDSKYGGG</sequence>
<dbReference type="InterPro" id="IPR045584">
    <property type="entry name" value="Pilin-like"/>
</dbReference>
<evidence type="ECO:0000313" key="2">
    <source>
        <dbReference type="Proteomes" id="UP000319576"/>
    </source>
</evidence>
<evidence type="ECO:0008006" key="3">
    <source>
        <dbReference type="Google" id="ProtNLM"/>
    </source>
</evidence>
<keyword evidence="2" id="KW-1185">Reference proteome</keyword>
<dbReference type="Gene3D" id="3.30.700.10">
    <property type="entry name" value="Glycoprotein, Type 4 Pilin"/>
    <property type="match status" value="1"/>
</dbReference>
<gene>
    <name evidence="1" type="ORF">ETAA1_00820</name>
</gene>
<accession>A0A517XL23</accession>
<dbReference type="SUPFAM" id="SSF54523">
    <property type="entry name" value="Pili subunits"/>
    <property type="match status" value="1"/>
</dbReference>
<dbReference type="Proteomes" id="UP000319576">
    <property type="component" value="Chromosome"/>
</dbReference>
<dbReference type="OrthoDB" id="285593at2"/>
<evidence type="ECO:0000313" key="1">
    <source>
        <dbReference type="EMBL" id="QDU18199.1"/>
    </source>
</evidence>
<dbReference type="KEGG" id="uli:ETAA1_00820"/>
<dbReference type="EMBL" id="CP036273">
    <property type="protein sequence ID" value="QDU18199.1"/>
    <property type="molecule type" value="Genomic_DNA"/>
</dbReference>
<dbReference type="AlphaFoldDB" id="A0A517XL23"/>
<reference evidence="1 2" key="1">
    <citation type="submission" date="2019-02" db="EMBL/GenBank/DDBJ databases">
        <title>Deep-cultivation of Planctomycetes and their phenomic and genomic characterization uncovers novel biology.</title>
        <authorList>
            <person name="Wiegand S."/>
            <person name="Jogler M."/>
            <person name="Boedeker C."/>
            <person name="Pinto D."/>
            <person name="Vollmers J."/>
            <person name="Rivas-Marin E."/>
            <person name="Kohn T."/>
            <person name="Peeters S.H."/>
            <person name="Heuer A."/>
            <person name="Rast P."/>
            <person name="Oberbeckmann S."/>
            <person name="Bunk B."/>
            <person name="Jeske O."/>
            <person name="Meyerdierks A."/>
            <person name="Storesund J.E."/>
            <person name="Kallscheuer N."/>
            <person name="Luecker S."/>
            <person name="Lage O.M."/>
            <person name="Pohl T."/>
            <person name="Merkel B.J."/>
            <person name="Hornburger P."/>
            <person name="Mueller R.-W."/>
            <person name="Bruemmer F."/>
            <person name="Labrenz M."/>
            <person name="Spormann A.M."/>
            <person name="Op den Camp H."/>
            <person name="Overmann J."/>
            <person name="Amann R."/>
            <person name="Jetten M.S.M."/>
            <person name="Mascher T."/>
            <person name="Medema M.H."/>
            <person name="Devos D.P."/>
            <person name="Kaster A.-K."/>
            <person name="Ovreas L."/>
            <person name="Rohde M."/>
            <person name="Galperin M.Y."/>
            <person name="Jogler C."/>
        </authorList>
    </citation>
    <scope>NUCLEOTIDE SEQUENCE [LARGE SCALE GENOMIC DNA]</scope>
    <source>
        <strain evidence="1 2">ETA_A1</strain>
    </source>
</reference>